<accession>A0AAW0D8L9</accession>
<reference evidence="3 4" key="1">
    <citation type="submission" date="2024-01" db="EMBL/GenBank/DDBJ databases">
        <title>A draft genome for a cacao thread blight-causing isolate of Paramarasmius palmivorus.</title>
        <authorList>
            <person name="Baruah I.K."/>
            <person name="Bukari Y."/>
            <person name="Amoako-Attah I."/>
            <person name="Meinhardt L.W."/>
            <person name="Bailey B.A."/>
            <person name="Cohen S.P."/>
        </authorList>
    </citation>
    <scope>NUCLEOTIDE SEQUENCE [LARGE SCALE GENOMIC DNA]</scope>
    <source>
        <strain evidence="3 4">GH-12</strain>
    </source>
</reference>
<gene>
    <name evidence="3" type="ORF">VNI00_006303</name>
</gene>
<name>A0AAW0D8L9_9AGAR</name>
<proteinExistence type="predicted"/>
<keyword evidence="4" id="KW-1185">Reference proteome</keyword>
<comment type="caution">
    <text evidence="3">The sequence shown here is derived from an EMBL/GenBank/DDBJ whole genome shotgun (WGS) entry which is preliminary data.</text>
</comment>
<evidence type="ECO:0000313" key="3">
    <source>
        <dbReference type="EMBL" id="KAK7047537.1"/>
    </source>
</evidence>
<organism evidence="3 4">
    <name type="scientific">Paramarasmius palmivorus</name>
    <dbReference type="NCBI Taxonomy" id="297713"/>
    <lineage>
        <taxon>Eukaryota</taxon>
        <taxon>Fungi</taxon>
        <taxon>Dikarya</taxon>
        <taxon>Basidiomycota</taxon>
        <taxon>Agaricomycotina</taxon>
        <taxon>Agaricomycetes</taxon>
        <taxon>Agaricomycetidae</taxon>
        <taxon>Agaricales</taxon>
        <taxon>Marasmiineae</taxon>
        <taxon>Marasmiaceae</taxon>
        <taxon>Paramarasmius</taxon>
    </lineage>
</organism>
<dbReference type="AlphaFoldDB" id="A0AAW0D8L9"/>
<protein>
    <submittedName>
        <fullName evidence="3">Uncharacterized protein</fullName>
    </submittedName>
</protein>
<keyword evidence="1" id="KW-0175">Coiled coil</keyword>
<evidence type="ECO:0000256" key="2">
    <source>
        <dbReference type="SAM" id="MobiDB-lite"/>
    </source>
</evidence>
<feature type="compositionally biased region" description="Basic and acidic residues" evidence="2">
    <location>
        <begin position="611"/>
        <end position="622"/>
    </location>
</feature>
<feature type="compositionally biased region" description="Polar residues" evidence="2">
    <location>
        <begin position="678"/>
        <end position="694"/>
    </location>
</feature>
<sequence length="694" mass="76980">MQATYDVKGARKALSDLSEIRNTAEGAKMSVQQLTLSNHLQTCKSNDNRGWVLVAAEEELVFMIQGIITGADLPPFKNGPARYTQPTLLRQTVVLSGLGEPIFEKALNGVRIADEILQRNVPQDSAASMTCIDRNADGETLTLSNRYFVHRRFASEPQVLSDEIDPNRVLRNLAGTEYQYTSENVVEYWQSQDLGKETQRYCHFDTILSIPTSCSFSITSPATYRIGDIVEVQFTLATMPIGKGGKPLFKTFPTLRSITLLDSSFTREIEDDDDDDKAEPYPAHPVSIDNVDLEVLVEAGKRGVGPREDPLIIDRLNNMLGRREHVKTLKKLNYMLHVNSDADLSLVRVLTALTAQPLDVRQSEKTPCTQCDNLRQRCKPAAGASIKCAPCRQTFERCSFSTWWWDYIKSKVQGFGEGLTSPMGLLFQANSILESMREFDMLNDQISNLLRLRDEIEARLKDRQQLLRECGSADPRILLKHLFWENDNFTASDSEIQKVCAAFGWTIDELCPLTKEELELVRPFGPDPLTCSMEDLRVLVKNTTIDVTGLNSKEYRLDGLDMFMPPNSRVPQKFVERIVENPVSTPLWSLPPVNPAPHVEDKVVGPSKRSALVDHDSDHEMDPPTAASGSKGGEITVEVVPPTPEPMVVDSPAVKVGAEKTVPAPSHSSGLAVPPVADSSNVKAAVPENTTAST</sequence>
<dbReference type="EMBL" id="JAYKXP010000019">
    <property type="protein sequence ID" value="KAK7047537.1"/>
    <property type="molecule type" value="Genomic_DNA"/>
</dbReference>
<feature type="coiled-coil region" evidence="1">
    <location>
        <begin position="439"/>
        <end position="469"/>
    </location>
</feature>
<feature type="region of interest" description="Disordered" evidence="2">
    <location>
        <begin position="589"/>
        <end position="694"/>
    </location>
</feature>
<evidence type="ECO:0000313" key="4">
    <source>
        <dbReference type="Proteomes" id="UP001383192"/>
    </source>
</evidence>
<evidence type="ECO:0000256" key="1">
    <source>
        <dbReference type="SAM" id="Coils"/>
    </source>
</evidence>
<dbReference type="Proteomes" id="UP001383192">
    <property type="component" value="Unassembled WGS sequence"/>
</dbReference>